<feature type="domain" description="DUF1736" evidence="5">
    <location>
        <begin position="2"/>
        <end position="32"/>
    </location>
</feature>
<feature type="transmembrane region" description="Helical" evidence="4">
    <location>
        <begin position="23"/>
        <end position="43"/>
    </location>
</feature>
<keyword evidence="3 4" id="KW-0472">Membrane</keyword>
<proteinExistence type="predicted"/>
<accession>A0AAV8ZZR5</accession>
<keyword evidence="1" id="KW-0677">Repeat</keyword>
<dbReference type="PANTHER" id="PTHR44216">
    <property type="entry name" value="PROTEIN O-MANNOSYL-TRANSFERASE TMTC2"/>
    <property type="match status" value="1"/>
</dbReference>
<keyword evidence="7" id="KW-1185">Reference proteome</keyword>
<dbReference type="GO" id="GO:0005789">
    <property type="term" value="C:endoplasmic reticulum membrane"/>
    <property type="evidence" value="ECO:0007669"/>
    <property type="project" value="TreeGrafter"/>
</dbReference>
<protein>
    <recommendedName>
        <fullName evidence="5">DUF1736 domain-containing protein</fullName>
    </recommendedName>
</protein>
<organism evidence="6 7">
    <name type="scientific">Rhamnusium bicolor</name>
    <dbReference type="NCBI Taxonomy" id="1586634"/>
    <lineage>
        <taxon>Eukaryota</taxon>
        <taxon>Metazoa</taxon>
        <taxon>Ecdysozoa</taxon>
        <taxon>Arthropoda</taxon>
        <taxon>Hexapoda</taxon>
        <taxon>Insecta</taxon>
        <taxon>Pterygota</taxon>
        <taxon>Neoptera</taxon>
        <taxon>Endopterygota</taxon>
        <taxon>Coleoptera</taxon>
        <taxon>Polyphaga</taxon>
        <taxon>Cucujiformia</taxon>
        <taxon>Chrysomeloidea</taxon>
        <taxon>Cerambycidae</taxon>
        <taxon>Lepturinae</taxon>
        <taxon>Rhagiini</taxon>
        <taxon>Rhamnusium</taxon>
    </lineage>
</organism>
<comment type="caution">
    <text evidence="6">The sequence shown here is derived from an EMBL/GenBank/DDBJ whole genome shotgun (WGS) entry which is preliminary data.</text>
</comment>
<feature type="transmembrane region" description="Helical" evidence="4">
    <location>
        <begin position="181"/>
        <end position="200"/>
    </location>
</feature>
<dbReference type="InterPro" id="IPR052384">
    <property type="entry name" value="TMTC_O-mannosyltransferase"/>
</dbReference>
<feature type="transmembrane region" description="Helical" evidence="4">
    <location>
        <begin position="153"/>
        <end position="174"/>
    </location>
</feature>
<evidence type="ECO:0000313" key="6">
    <source>
        <dbReference type="EMBL" id="KAJ8972850.1"/>
    </source>
</evidence>
<dbReference type="AlphaFoldDB" id="A0AAV8ZZR5"/>
<evidence type="ECO:0000256" key="1">
    <source>
        <dbReference type="ARBA" id="ARBA00022737"/>
    </source>
</evidence>
<dbReference type="Proteomes" id="UP001162156">
    <property type="component" value="Unassembled WGS sequence"/>
</dbReference>
<evidence type="ECO:0000256" key="3">
    <source>
        <dbReference type="ARBA" id="ARBA00023136"/>
    </source>
</evidence>
<dbReference type="GO" id="GO:0035269">
    <property type="term" value="P:protein O-linked glycosylation via mannose"/>
    <property type="evidence" value="ECO:0007669"/>
    <property type="project" value="TreeGrafter"/>
</dbReference>
<gene>
    <name evidence="6" type="ORF">NQ314_000017</name>
</gene>
<evidence type="ECO:0000256" key="4">
    <source>
        <dbReference type="SAM" id="Phobius"/>
    </source>
</evidence>
<keyword evidence="4" id="KW-1133">Transmembrane helix</keyword>
<evidence type="ECO:0000313" key="7">
    <source>
        <dbReference type="Proteomes" id="UP001162156"/>
    </source>
</evidence>
<keyword evidence="4" id="KW-0812">Transmembrane</keyword>
<evidence type="ECO:0000256" key="2">
    <source>
        <dbReference type="ARBA" id="ARBA00022803"/>
    </source>
</evidence>
<keyword evidence="2" id="KW-0802">TPR repeat</keyword>
<name>A0AAV8ZZR5_9CUCU</name>
<dbReference type="PANTHER" id="PTHR44216:SF3">
    <property type="entry name" value="PROTEIN O-MANNOSYL-TRANSFERASE TMTC2"/>
    <property type="match status" value="1"/>
</dbReference>
<dbReference type="GO" id="GO:0000030">
    <property type="term" value="F:mannosyltransferase activity"/>
    <property type="evidence" value="ECO:0007669"/>
    <property type="project" value="TreeGrafter"/>
</dbReference>
<feature type="transmembrane region" description="Helical" evidence="4">
    <location>
        <begin position="122"/>
        <end position="147"/>
    </location>
</feature>
<dbReference type="Pfam" id="PF08409">
    <property type="entry name" value="TMTC_DUF1736"/>
    <property type="match status" value="1"/>
</dbReference>
<reference evidence="6" key="1">
    <citation type="journal article" date="2023" name="Insect Mol. Biol.">
        <title>Genome sequencing provides insights into the evolution of gene families encoding plant cell wall-degrading enzymes in longhorned beetles.</title>
        <authorList>
            <person name="Shin N.R."/>
            <person name="Okamura Y."/>
            <person name="Kirsch R."/>
            <person name="Pauchet Y."/>
        </authorList>
    </citation>
    <scope>NUCLEOTIDE SEQUENCE</scope>
    <source>
        <strain evidence="6">RBIC_L_NR</strain>
    </source>
</reference>
<evidence type="ECO:0000259" key="5">
    <source>
        <dbReference type="Pfam" id="PF08409"/>
    </source>
</evidence>
<sequence length="235" mass="26583">MLNFDWGMEAIPRITSLRDGRNIVSFVFYFGLGQLLTRSLTILKVKRKPNKLDAMREKLDVDKSVSCTVCHLSFYDVHSSSCRNTNNNNTMNFQSTSCVCFKANQHFTAAHKNSRKMFNTSGAILLSVAFLALPFLPATNILFYVGFVVAERVLYLPSAGLCLLLGLSGASFWNSYKKFRLLFSVSLVLVLVAFSAKTIYRNKDWHDEESLYRSAIAVNPPKGKIMFIYLMSVKK</sequence>
<dbReference type="EMBL" id="JANEYF010000004">
    <property type="protein sequence ID" value="KAJ8972850.1"/>
    <property type="molecule type" value="Genomic_DNA"/>
</dbReference>
<dbReference type="InterPro" id="IPR013618">
    <property type="entry name" value="TMTC_DUF1736"/>
</dbReference>